<dbReference type="PROSITE" id="PS51387">
    <property type="entry name" value="FAD_PCMH"/>
    <property type="match status" value="1"/>
</dbReference>
<dbReference type="Pfam" id="PF01565">
    <property type="entry name" value="FAD_binding_4"/>
    <property type="match status" value="1"/>
</dbReference>
<protein>
    <submittedName>
        <fullName evidence="4">FAD-binding protein</fullName>
    </submittedName>
</protein>
<evidence type="ECO:0000313" key="5">
    <source>
        <dbReference type="Proteomes" id="UP001597425"/>
    </source>
</evidence>
<dbReference type="SUPFAM" id="SSF55103">
    <property type="entry name" value="FAD-linked oxidases, C-terminal domain"/>
    <property type="match status" value="1"/>
</dbReference>
<accession>A0ABW5EIT7</accession>
<comment type="caution">
    <text evidence="4">The sequence shown here is derived from an EMBL/GenBank/DDBJ whole genome shotgun (WGS) entry which is preliminary data.</text>
</comment>
<organism evidence="4 5">
    <name type="scientific">Microbulbifer halophilus</name>
    <dbReference type="NCBI Taxonomy" id="453963"/>
    <lineage>
        <taxon>Bacteria</taxon>
        <taxon>Pseudomonadati</taxon>
        <taxon>Pseudomonadota</taxon>
        <taxon>Gammaproteobacteria</taxon>
        <taxon>Cellvibrionales</taxon>
        <taxon>Microbulbiferaceae</taxon>
        <taxon>Microbulbifer</taxon>
    </lineage>
</organism>
<dbReference type="InterPro" id="IPR036318">
    <property type="entry name" value="FAD-bd_PCMH-like_sf"/>
</dbReference>
<keyword evidence="1" id="KW-0285">Flavoprotein</keyword>
<evidence type="ECO:0000256" key="1">
    <source>
        <dbReference type="ARBA" id="ARBA00022630"/>
    </source>
</evidence>
<dbReference type="PANTHER" id="PTHR11748:SF103">
    <property type="entry name" value="GLYCOLATE OXIDASE SUBUNIT GLCE"/>
    <property type="match status" value="1"/>
</dbReference>
<dbReference type="EMBL" id="JBHUJD010000016">
    <property type="protein sequence ID" value="MFD2311369.1"/>
    <property type="molecule type" value="Genomic_DNA"/>
</dbReference>
<gene>
    <name evidence="4" type="ORF">ACFSKX_13165</name>
</gene>
<keyword evidence="2" id="KW-0274">FAD</keyword>
<evidence type="ECO:0000259" key="3">
    <source>
        <dbReference type="PROSITE" id="PS51387"/>
    </source>
</evidence>
<dbReference type="InterPro" id="IPR016169">
    <property type="entry name" value="FAD-bd_PCMH_sub2"/>
</dbReference>
<dbReference type="InterPro" id="IPR006094">
    <property type="entry name" value="Oxid_FAD_bind_N"/>
</dbReference>
<evidence type="ECO:0000256" key="2">
    <source>
        <dbReference type="ARBA" id="ARBA00022827"/>
    </source>
</evidence>
<dbReference type="RefSeq" id="WP_265721958.1">
    <property type="nucleotide sequence ID" value="NZ_JAPIVK010000016.1"/>
</dbReference>
<dbReference type="SUPFAM" id="SSF56176">
    <property type="entry name" value="FAD-binding/transporter-associated domain-like"/>
    <property type="match status" value="1"/>
</dbReference>
<feature type="domain" description="FAD-binding PCMH-type" evidence="3">
    <location>
        <begin position="1"/>
        <end position="174"/>
    </location>
</feature>
<keyword evidence="5" id="KW-1185">Reference proteome</keyword>
<reference evidence="5" key="1">
    <citation type="journal article" date="2019" name="Int. J. Syst. Evol. Microbiol.">
        <title>The Global Catalogue of Microorganisms (GCM) 10K type strain sequencing project: providing services to taxonomists for standard genome sequencing and annotation.</title>
        <authorList>
            <consortium name="The Broad Institute Genomics Platform"/>
            <consortium name="The Broad Institute Genome Sequencing Center for Infectious Disease"/>
            <person name="Wu L."/>
            <person name="Ma J."/>
        </authorList>
    </citation>
    <scope>NUCLEOTIDE SEQUENCE [LARGE SCALE GENOMIC DNA]</scope>
    <source>
        <strain evidence="5">KCTC 12848</strain>
    </source>
</reference>
<dbReference type="Gene3D" id="3.30.465.10">
    <property type="match status" value="1"/>
</dbReference>
<dbReference type="Proteomes" id="UP001597425">
    <property type="component" value="Unassembled WGS sequence"/>
</dbReference>
<name>A0ABW5EIT7_9GAMM</name>
<evidence type="ECO:0000313" key="4">
    <source>
        <dbReference type="EMBL" id="MFD2311369.1"/>
    </source>
</evidence>
<dbReference type="PANTHER" id="PTHR11748">
    <property type="entry name" value="D-LACTATE DEHYDROGENASE"/>
    <property type="match status" value="1"/>
</dbReference>
<dbReference type="InterPro" id="IPR016166">
    <property type="entry name" value="FAD-bd_PCMH"/>
</dbReference>
<proteinExistence type="predicted"/>
<dbReference type="InterPro" id="IPR016164">
    <property type="entry name" value="FAD-linked_Oxase-like_C"/>
</dbReference>
<sequence>MAERDCSLQLQEQVQRQLQSGAGEGLDIAGGASRTGFNLAVGENPLSLAEHAGVIDYQPDELMLKVRSGTSLASLEKLLAAEGQGFAADIPRPGAGSTIGGAVATGWDGPARVFGLSLRDVVIGCRMLNGRGEIVNFGGQVMKNVAGYDLSRLQVGALGTLGVLLDVTLRLWPQPEYSLTRSFVASVDDLPQWWQKTRLLRPLISGACHCGDRLYLRLSGRRAAVVPLLDSLGGEDSDFDWCAVRDLRHRFFSAEQLACVYLPRAMPFEPRSGTAMVDWEGARVWVADGDHGALQRQAAELGGFVRILRGRVLAAAGGGEDWHRRIKRAFDPEGLFNRDLYRTHFGGAEV</sequence>